<dbReference type="PANTHER" id="PTHR34477:SF1">
    <property type="entry name" value="UPF0213 PROTEIN YHBQ"/>
    <property type="match status" value="1"/>
</dbReference>
<dbReference type="Pfam" id="PF01541">
    <property type="entry name" value="GIY-YIG"/>
    <property type="match status" value="1"/>
</dbReference>
<dbReference type="Gene3D" id="3.40.1440.10">
    <property type="entry name" value="GIY-YIG endonuclease"/>
    <property type="match status" value="1"/>
</dbReference>
<evidence type="ECO:0000313" key="3">
    <source>
        <dbReference type="EMBL" id="SKA16256.1"/>
    </source>
</evidence>
<dbReference type="GO" id="GO:0004519">
    <property type="term" value="F:endonuclease activity"/>
    <property type="evidence" value="ECO:0007669"/>
    <property type="project" value="UniProtKB-KW"/>
</dbReference>
<dbReference type="PANTHER" id="PTHR34477">
    <property type="entry name" value="UPF0213 PROTEIN YHBQ"/>
    <property type="match status" value="1"/>
</dbReference>
<dbReference type="InterPro" id="IPR035901">
    <property type="entry name" value="GIY-YIG_endonuc_sf"/>
</dbReference>
<dbReference type="OrthoDB" id="677560at2"/>
<organism evidence="3 4">
    <name type="scientific">Sediminibacterium ginsengisoli</name>
    <dbReference type="NCBI Taxonomy" id="413434"/>
    <lineage>
        <taxon>Bacteria</taxon>
        <taxon>Pseudomonadati</taxon>
        <taxon>Bacteroidota</taxon>
        <taxon>Chitinophagia</taxon>
        <taxon>Chitinophagales</taxon>
        <taxon>Chitinophagaceae</taxon>
        <taxon>Sediminibacterium</taxon>
    </lineage>
</organism>
<evidence type="ECO:0000259" key="2">
    <source>
        <dbReference type="PROSITE" id="PS50164"/>
    </source>
</evidence>
<dbReference type="AlphaFoldDB" id="A0A1T4RKF5"/>
<gene>
    <name evidence="3" type="ORF">SAMN04488132_1131</name>
</gene>
<dbReference type="InterPro" id="IPR050190">
    <property type="entry name" value="UPF0213_domain"/>
</dbReference>
<keyword evidence="4" id="KW-1185">Reference proteome</keyword>
<comment type="similarity">
    <text evidence="1">Belongs to the UPF0213 family.</text>
</comment>
<keyword evidence="3" id="KW-0540">Nuclease</keyword>
<feature type="domain" description="GIY-YIG" evidence="2">
    <location>
        <begin position="1"/>
        <end position="73"/>
    </location>
</feature>
<evidence type="ECO:0000313" key="4">
    <source>
        <dbReference type="Proteomes" id="UP000190888"/>
    </source>
</evidence>
<accession>A0A1T4RKF5</accession>
<dbReference type="RefSeq" id="WP_139367213.1">
    <property type="nucleotide sequence ID" value="NZ_FUWH01000013.1"/>
</dbReference>
<feature type="non-terminal residue" evidence="3">
    <location>
        <position position="1"/>
    </location>
</feature>
<dbReference type="InterPro" id="IPR000305">
    <property type="entry name" value="GIY-YIG_endonuc"/>
</dbReference>
<proteinExistence type="inferred from homology"/>
<dbReference type="CDD" id="cd10449">
    <property type="entry name" value="GIY-YIG_SLX1_like"/>
    <property type="match status" value="1"/>
</dbReference>
<name>A0A1T4RKF5_9BACT</name>
<keyword evidence="3" id="KW-0255">Endonuclease</keyword>
<dbReference type="PROSITE" id="PS50164">
    <property type="entry name" value="GIY_YIG"/>
    <property type="match status" value="1"/>
</dbReference>
<dbReference type="Proteomes" id="UP000190888">
    <property type="component" value="Unassembled WGS sequence"/>
</dbReference>
<dbReference type="EMBL" id="FUWH01000013">
    <property type="protein sequence ID" value="SKA16256.1"/>
    <property type="molecule type" value="Genomic_DNA"/>
</dbReference>
<dbReference type="SUPFAM" id="SSF82771">
    <property type="entry name" value="GIY-YIG endonuclease"/>
    <property type="match status" value="1"/>
</dbReference>
<evidence type="ECO:0000256" key="1">
    <source>
        <dbReference type="ARBA" id="ARBA00007435"/>
    </source>
</evidence>
<sequence>VYIIQSRADGSFYKGFSEDPLRRLVQHNNGESHYTSAKIPWTLVYVELLPTKKDALIREKALKKYSHMQIKNLILSDKNIVTQL</sequence>
<protein>
    <submittedName>
        <fullName evidence="3">Putative endonuclease</fullName>
    </submittedName>
</protein>
<keyword evidence="3" id="KW-0378">Hydrolase</keyword>
<dbReference type="STRING" id="413434.SAMN04488132_1131"/>
<reference evidence="3 4" key="1">
    <citation type="submission" date="2017-02" db="EMBL/GenBank/DDBJ databases">
        <authorList>
            <person name="Peterson S.W."/>
        </authorList>
    </citation>
    <scope>NUCLEOTIDE SEQUENCE [LARGE SCALE GENOMIC DNA]</scope>
    <source>
        <strain evidence="3 4">DSM 22335</strain>
    </source>
</reference>